<name>A0A445MHT9_ENSVE</name>
<feature type="compositionally biased region" description="Low complexity" evidence="1">
    <location>
        <begin position="22"/>
        <end position="37"/>
    </location>
</feature>
<reference evidence="2" key="1">
    <citation type="journal article" date="2018" name="Data Brief">
        <title>Genome sequence data from 17 accessions of Ensete ventricosum, a staple food crop for millions in Ethiopia.</title>
        <authorList>
            <person name="Yemataw Z."/>
            <person name="Muzemil S."/>
            <person name="Ambachew D."/>
            <person name="Tripathi L."/>
            <person name="Tesfaye K."/>
            <person name="Chala A."/>
            <person name="Farbos A."/>
            <person name="O'Neill P."/>
            <person name="Moore K."/>
            <person name="Grant M."/>
            <person name="Studholme D.J."/>
        </authorList>
    </citation>
    <scope>NUCLEOTIDE SEQUENCE [LARGE SCALE GENOMIC DNA]</scope>
    <source>
        <tissue evidence="2">Leaf</tissue>
    </source>
</reference>
<sequence>MAAARGHGCRLWARRPLARVLPEGSGRPPAGAAAPSRGDNRVQAEATMAVAVVGRGQKGLRVSFDKRMILPLEI</sequence>
<evidence type="ECO:0000256" key="1">
    <source>
        <dbReference type="SAM" id="MobiDB-lite"/>
    </source>
</evidence>
<proteinExistence type="predicted"/>
<gene>
    <name evidence="2" type="ORF">BHM03_00027943</name>
</gene>
<accession>A0A445MHT9</accession>
<dbReference type="AlphaFoldDB" id="A0A445MHT9"/>
<dbReference type="EMBL" id="KV876011">
    <property type="protein sequence ID" value="RZR73758.1"/>
    <property type="molecule type" value="Genomic_DNA"/>
</dbReference>
<dbReference type="Proteomes" id="UP000290560">
    <property type="component" value="Unassembled WGS sequence"/>
</dbReference>
<evidence type="ECO:0000313" key="2">
    <source>
        <dbReference type="EMBL" id="RZR73758.1"/>
    </source>
</evidence>
<feature type="region of interest" description="Disordered" evidence="1">
    <location>
        <begin position="21"/>
        <end position="41"/>
    </location>
</feature>
<protein>
    <submittedName>
        <fullName evidence="2">Uncharacterized protein</fullName>
    </submittedName>
</protein>
<organism evidence="2">
    <name type="scientific">Ensete ventricosum</name>
    <name type="common">Abyssinian banana</name>
    <name type="synonym">Musa ensete</name>
    <dbReference type="NCBI Taxonomy" id="4639"/>
    <lineage>
        <taxon>Eukaryota</taxon>
        <taxon>Viridiplantae</taxon>
        <taxon>Streptophyta</taxon>
        <taxon>Embryophyta</taxon>
        <taxon>Tracheophyta</taxon>
        <taxon>Spermatophyta</taxon>
        <taxon>Magnoliopsida</taxon>
        <taxon>Liliopsida</taxon>
        <taxon>Zingiberales</taxon>
        <taxon>Musaceae</taxon>
        <taxon>Ensete</taxon>
    </lineage>
</organism>